<dbReference type="InterPro" id="IPR045431">
    <property type="entry name" value="EAD2"/>
</dbReference>
<comment type="caution">
    <text evidence="5">The sequence shown here is derived from an EMBL/GenBank/DDBJ whole genome shotgun (WGS) entry which is preliminary data.</text>
</comment>
<keyword evidence="6" id="KW-1185">Reference proteome</keyword>
<feature type="domain" description="Effector-associated" evidence="3">
    <location>
        <begin position="19"/>
        <end position="100"/>
    </location>
</feature>
<evidence type="ECO:0000256" key="1">
    <source>
        <dbReference type="SAM" id="MobiDB-lite"/>
    </source>
</evidence>
<sequence>MSTTHGRPQIGIAIRRALVDVLVVAGFADDKSIRTLMVAELRRALDNPFTVPDQLAPRAQLIEIVNGCSGIEEGLPVLADVLEFLRPGTKECTEFRALVDSLPLRDVVSEAEQEQFRRQLEGFSPPGLRAAVRRAARYVVPAPRYADAAEAFFGLADFNAAPGELPPVVAFAELIAAECDDRLAARLREWTDGQAHHLRLEDALRELRAHVTPSASGRLHLTIMISPDPVEADLYEISHWRQDDPAEWPPPRGETVWTTSAGLEDEVAKVISVAEEAWSTRDAEAVLEFVLPRVLLDLPVHTWNTQRDIGEPQPLYMTYPTVIRSLERMSSRRSHRVWRRRWAAWTEEPSFERVYFCNHEDTEDHHRLDAILSDERWLMAVLTQTPPVSPIPGRDELFAALRAGLPVIVWHPTVSSEVVREVVAWLAGSDDLGNLPALTRKHRLDALVNRSSSPDDGVIGDLVVLWDDPSRTLPLGDGGKGPAGGGGANEHDRAS</sequence>
<feature type="domain" description="vWA-MoxR associated protein C-terminal" evidence="4">
    <location>
        <begin position="233"/>
        <end position="469"/>
    </location>
</feature>
<reference evidence="6" key="1">
    <citation type="submission" date="2017-07" db="EMBL/GenBank/DDBJ databases">
        <title>Comparative genome mining reveals phylogenetic distribution patterns of secondary metabolites in Amycolatopsis.</title>
        <authorList>
            <person name="Adamek M."/>
            <person name="Alanjary M."/>
            <person name="Sales-Ortells H."/>
            <person name="Goodfellow M."/>
            <person name="Bull A.T."/>
            <person name="Kalinowski J."/>
            <person name="Ziemert N."/>
        </authorList>
    </citation>
    <scope>NUCLEOTIDE SEQUENCE [LARGE SCALE GENOMIC DNA]</scope>
    <source>
        <strain evidence="6">H5</strain>
    </source>
</reference>
<dbReference type="Pfam" id="PF20028">
    <property type="entry name" value="VMAP-C"/>
    <property type="match status" value="1"/>
</dbReference>
<protein>
    <submittedName>
        <fullName evidence="5">Uncharacterized protein</fullName>
    </submittedName>
</protein>
<feature type="compositionally biased region" description="Gly residues" evidence="1">
    <location>
        <begin position="476"/>
        <end position="488"/>
    </location>
</feature>
<dbReference type="InterPro" id="IPR045450">
    <property type="entry name" value="VMAP_C"/>
</dbReference>
<dbReference type="Pfam" id="PF19956">
    <property type="entry name" value="EAD2"/>
    <property type="match status" value="1"/>
</dbReference>
<gene>
    <name evidence="5" type="ORF">CF165_16100</name>
</gene>
<dbReference type="OrthoDB" id="3867284at2"/>
<organism evidence="5 6">
    <name type="scientific">Amycolatopsis vastitatis</name>
    <dbReference type="NCBI Taxonomy" id="1905142"/>
    <lineage>
        <taxon>Bacteria</taxon>
        <taxon>Bacillati</taxon>
        <taxon>Actinomycetota</taxon>
        <taxon>Actinomycetes</taxon>
        <taxon>Pseudonocardiales</taxon>
        <taxon>Pseudonocardiaceae</taxon>
        <taxon>Amycolatopsis</taxon>
    </lineage>
</organism>
<evidence type="ECO:0000313" key="6">
    <source>
        <dbReference type="Proteomes" id="UP000215199"/>
    </source>
</evidence>
<evidence type="ECO:0000259" key="2">
    <source>
        <dbReference type="Pfam" id="PF19916"/>
    </source>
</evidence>
<dbReference type="Pfam" id="PF19916">
    <property type="entry name" value="VMAP-M0"/>
    <property type="match status" value="1"/>
</dbReference>
<evidence type="ECO:0000313" key="5">
    <source>
        <dbReference type="EMBL" id="OXM67911.1"/>
    </source>
</evidence>
<evidence type="ECO:0000259" key="3">
    <source>
        <dbReference type="Pfam" id="PF19956"/>
    </source>
</evidence>
<accession>A0A229TAE5</accession>
<dbReference type="InterPro" id="IPR045555">
    <property type="entry name" value="VMAP-M0"/>
</dbReference>
<evidence type="ECO:0000259" key="4">
    <source>
        <dbReference type="Pfam" id="PF20028"/>
    </source>
</evidence>
<dbReference type="AlphaFoldDB" id="A0A229TAE5"/>
<dbReference type="Proteomes" id="UP000215199">
    <property type="component" value="Unassembled WGS sequence"/>
</dbReference>
<name>A0A229TAE5_9PSEU</name>
<feature type="domain" description="vWA-MoxR associated protein middle region 0" evidence="2">
    <location>
        <begin position="109"/>
        <end position="209"/>
    </location>
</feature>
<dbReference type="EMBL" id="NMUL01000012">
    <property type="protein sequence ID" value="OXM67911.1"/>
    <property type="molecule type" value="Genomic_DNA"/>
</dbReference>
<feature type="region of interest" description="Disordered" evidence="1">
    <location>
        <begin position="473"/>
        <end position="495"/>
    </location>
</feature>
<proteinExistence type="predicted"/>